<proteinExistence type="predicted"/>
<protein>
    <submittedName>
        <fullName evidence="9">LuxR family two component transcriptional regulator</fullName>
    </submittedName>
</protein>
<evidence type="ECO:0000259" key="7">
    <source>
        <dbReference type="PROSITE" id="PS50043"/>
    </source>
</evidence>
<evidence type="ECO:0000313" key="10">
    <source>
        <dbReference type="Proteomes" id="UP000295601"/>
    </source>
</evidence>
<evidence type="ECO:0000256" key="3">
    <source>
        <dbReference type="ARBA" id="ARBA00023125"/>
    </source>
</evidence>
<evidence type="ECO:0000256" key="4">
    <source>
        <dbReference type="ARBA" id="ARBA00023163"/>
    </source>
</evidence>
<feature type="modified residue" description="4-aspartylphosphate" evidence="5">
    <location>
        <position position="55"/>
    </location>
</feature>
<keyword evidence="4" id="KW-0804">Transcription</keyword>
<evidence type="ECO:0000313" key="9">
    <source>
        <dbReference type="EMBL" id="TDP95712.1"/>
    </source>
</evidence>
<dbReference type="AlphaFoldDB" id="A0A4R6S796"/>
<dbReference type="PRINTS" id="PR00038">
    <property type="entry name" value="HTHLUXR"/>
</dbReference>
<dbReference type="InterPro" id="IPR039420">
    <property type="entry name" value="WalR-like"/>
</dbReference>
<reference evidence="9 10" key="1">
    <citation type="submission" date="2019-03" db="EMBL/GenBank/DDBJ databases">
        <title>Genomic analyses of the natural microbiome of Caenorhabditis elegans.</title>
        <authorList>
            <person name="Samuel B."/>
        </authorList>
    </citation>
    <scope>NUCLEOTIDE SEQUENCE [LARGE SCALE GENOMIC DNA]</scope>
    <source>
        <strain evidence="9 10">JUb18</strain>
    </source>
</reference>
<dbReference type="PROSITE" id="PS50043">
    <property type="entry name" value="HTH_LUXR_2"/>
    <property type="match status" value="1"/>
</dbReference>
<feature type="compositionally biased region" description="Polar residues" evidence="6">
    <location>
        <begin position="141"/>
        <end position="153"/>
    </location>
</feature>
<feature type="domain" description="Response regulatory" evidence="8">
    <location>
        <begin position="4"/>
        <end position="120"/>
    </location>
</feature>
<gene>
    <name evidence="9" type="ORF">EDF62_0406</name>
</gene>
<dbReference type="GO" id="GO:0000160">
    <property type="term" value="P:phosphorelay signal transduction system"/>
    <property type="evidence" value="ECO:0007669"/>
    <property type="project" value="InterPro"/>
</dbReference>
<evidence type="ECO:0000256" key="1">
    <source>
        <dbReference type="ARBA" id="ARBA00022553"/>
    </source>
</evidence>
<accession>A0A4R6S796</accession>
<dbReference type="Pfam" id="PF00072">
    <property type="entry name" value="Response_reg"/>
    <property type="match status" value="1"/>
</dbReference>
<keyword evidence="3" id="KW-0238">DNA-binding</keyword>
<dbReference type="Proteomes" id="UP000295601">
    <property type="component" value="Unassembled WGS sequence"/>
</dbReference>
<dbReference type="CDD" id="cd06170">
    <property type="entry name" value="LuxR_C_like"/>
    <property type="match status" value="1"/>
</dbReference>
<evidence type="ECO:0000256" key="2">
    <source>
        <dbReference type="ARBA" id="ARBA00023015"/>
    </source>
</evidence>
<dbReference type="PROSITE" id="PS50110">
    <property type="entry name" value="RESPONSE_REGULATORY"/>
    <property type="match status" value="1"/>
</dbReference>
<sequence length="225" mass="23763">MSISVLLVDDHALIRQGNALLIDSTPDLAVAGEAATGEDAVRQARRLLPDVVLMDVRMPGIGGIEATRQIVSGTPDTRVLVLTTFDLDAYAFGSLTAGASGFLTKRATPEELTGAIRLVAAGESVLAPRATRRLIEAFASAPTQRGTSRSPGQASEAPDPLALLSPRELDVFMGIARGLSNAELSAEFTLSLPTIKSHINRILAKLGARDRVQLVILAYTRGLAR</sequence>
<dbReference type="SUPFAM" id="SSF46894">
    <property type="entry name" value="C-terminal effector domain of the bipartite response regulators"/>
    <property type="match status" value="1"/>
</dbReference>
<evidence type="ECO:0000256" key="6">
    <source>
        <dbReference type="SAM" id="MobiDB-lite"/>
    </source>
</evidence>
<dbReference type="CDD" id="cd17535">
    <property type="entry name" value="REC_NarL-like"/>
    <property type="match status" value="1"/>
</dbReference>
<dbReference type="EMBL" id="SNYA01000001">
    <property type="protein sequence ID" value="TDP95712.1"/>
    <property type="molecule type" value="Genomic_DNA"/>
</dbReference>
<dbReference type="RefSeq" id="WP_133615590.1">
    <property type="nucleotide sequence ID" value="NZ_SNYA01000001.1"/>
</dbReference>
<evidence type="ECO:0000259" key="8">
    <source>
        <dbReference type="PROSITE" id="PS50110"/>
    </source>
</evidence>
<dbReference type="PANTHER" id="PTHR43214">
    <property type="entry name" value="TWO-COMPONENT RESPONSE REGULATOR"/>
    <property type="match status" value="1"/>
</dbReference>
<dbReference type="SMART" id="SM00448">
    <property type="entry name" value="REC"/>
    <property type="match status" value="1"/>
</dbReference>
<keyword evidence="1 5" id="KW-0597">Phosphoprotein</keyword>
<dbReference type="SMART" id="SM00421">
    <property type="entry name" value="HTH_LUXR"/>
    <property type="match status" value="1"/>
</dbReference>
<dbReference type="GO" id="GO:0003677">
    <property type="term" value="F:DNA binding"/>
    <property type="evidence" value="ECO:0007669"/>
    <property type="project" value="UniProtKB-KW"/>
</dbReference>
<dbReference type="Gene3D" id="3.40.50.2300">
    <property type="match status" value="1"/>
</dbReference>
<dbReference type="InterPro" id="IPR058245">
    <property type="entry name" value="NreC/VraR/RcsB-like_REC"/>
</dbReference>
<dbReference type="InterPro" id="IPR001789">
    <property type="entry name" value="Sig_transdc_resp-reg_receiver"/>
</dbReference>
<dbReference type="OrthoDB" id="9808843at2"/>
<organism evidence="9 10">
    <name type="scientific">Leucobacter luti</name>
    <dbReference type="NCBI Taxonomy" id="340320"/>
    <lineage>
        <taxon>Bacteria</taxon>
        <taxon>Bacillati</taxon>
        <taxon>Actinomycetota</taxon>
        <taxon>Actinomycetes</taxon>
        <taxon>Micrococcales</taxon>
        <taxon>Microbacteriaceae</taxon>
        <taxon>Leucobacter</taxon>
    </lineage>
</organism>
<keyword evidence="10" id="KW-1185">Reference proteome</keyword>
<evidence type="ECO:0000256" key="5">
    <source>
        <dbReference type="PROSITE-ProRule" id="PRU00169"/>
    </source>
</evidence>
<feature type="region of interest" description="Disordered" evidence="6">
    <location>
        <begin position="140"/>
        <end position="160"/>
    </location>
</feature>
<dbReference type="PANTHER" id="PTHR43214:SF24">
    <property type="entry name" value="TRANSCRIPTIONAL REGULATORY PROTEIN NARL-RELATED"/>
    <property type="match status" value="1"/>
</dbReference>
<comment type="caution">
    <text evidence="9">The sequence shown here is derived from an EMBL/GenBank/DDBJ whole genome shotgun (WGS) entry which is preliminary data.</text>
</comment>
<keyword evidence="2" id="KW-0805">Transcription regulation</keyword>
<dbReference type="InterPro" id="IPR000792">
    <property type="entry name" value="Tscrpt_reg_LuxR_C"/>
</dbReference>
<name>A0A4R6S796_9MICO</name>
<dbReference type="InterPro" id="IPR011006">
    <property type="entry name" value="CheY-like_superfamily"/>
</dbReference>
<dbReference type="InterPro" id="IPR016032">
    <property type="entry name" value="Sig_transdc_resp-reg_C-effctor"/>
</dbReference>
<dbReference type="Pfam" id="PF00196">
    <property type="entry name" value="GerE"/>
    <property type="match status" value="1"/>
</dbReference>
<feature type="domain" description="HTH luxR-type" evidence="7">
    <location>
        <begin position="157"/>
        <end position="222"/>
    </location>
</feature>
<dbReference type="SUPFAM" id="SSF52172">
    <property type="entry name" value="CheY-like"/>
    <property type="match status" value="1"/>
</dbReference>
<dbReference type="GO" id="GO:0006355">
    <property type="term" value="P:regulation of DNA-templated transcription"/>
    <property type="evidence" value="ECO:0007669"/>
    <property type="project" value="InterPro"/>
</dbReference>